<feature type="transmembrane region" description="Helical" evidence="1">
    <location>
        <begin position="20"/>
        <end position="37"/>
    </location>
</feature>
<protein>
    <submittedName>
        <fullName evidence="2">37658_t:CDS:1</fullName>
    </submittedName>
</protein>
<evidence type="ECO:0000313" key="2">
    <source>
        <dbReference type="EMBL" id="CAG8839492.1"/>
    </source>
</evidence>
<keyword evidence="1" id="KW-0812">Transmembrane</keyword>
<comment type="caution">
    <text evidence="2">The sequence shown here is derived from an EMBL/GenBank/DDBJ whole genome shotgun (WGS) entry which is preliminary data.</text>
</comment>
<keyword evidence="1" id="KW-1133">Transmembrane helix</keyword>
<keyword evidence="3" id="KW-1185">Reference proteome</keyword>
<reference evidence="2 3" key="1">
    <citation type="submission" date="2021-06" db="EMBL/GenBank/DDBJ databases">
        <authorList>
            <person name="Kallberg Y."/>
            <person name="Tangrot J."/>
            <person name="Rosling A."/>
        </authorList>
    </citation>
    <scope>NUCLEOTIDE SEQUENCE [LARGE SCALE GENOMIC DNA]</scope>
    <source>
        <strain evidence="2 3">120-4 pot B 10/14</strain>
    </source>
</reference>
<accession>A0ABN7WSH6</accession>
<evidence type="ECO:0000313" key="3">
    <source>
        <dbReference type="Proteomes" id="UP000789901"/>
    </source>
</evidence>
<proteinExistence type="predicted"/>
<feature type="non-terminal residue" evidence="2">
    <location>
        <position position="69"/>
    </location>
</feature>
<dbReference type="EMBL" id="CAJVQB010060538">
    <property type="protein sequence ID" value="CAG8839492.1"/>
    <property type="molecule type" value="Genomic_DNA"/>
</dbReference>
<gene>
    <name evidence="2" type="ORF">GMARGA_LOCUS34473</name>
</gene>
<sequence>MKNEKSQSRKTSVNARSKIFPISILISIISVIIYRLLTVGPFVPLQCRLLGIGCLDPKVHGYVAPEFID</sequence>
<keyword evidence="1" id="KW-0472">Membrane</keyword>
<organism evidence="2 3">
    <name type="scientific">Gigaspora margarita</name>
    <dbReference type="NCBI Taxonomy" id="4874"/>
    <lineage>
        <taxon>Eukaryota</taxon>
        <taxon>Fungi</taxon>
        <taxon>Fungi incertae sedis</taxon>
        <taxon>Mucoromycota</taxon>
        <taxon>Glomeromycotina</taxon>
        <taxon>Glomeromycetes</taxon>
        <taxon>Diversisporales</taxon>
        <taxon>Gigasporaceae</taxon>
        <taxon>Gigaspora</taxon>
    </lineage>
</organism>
<name>A0ABN7WSH6_GIGMA</name>
<evidence type="ECO:0000256" key="1">
    <source>
        <dbReference type="SAM" id="Phobius"/>
    </source>
</evidence>
<dbReference type="Proteomes" id="UP000789901">
    <property type="component" value="Unassembled WGS sequence"/>
</dbReference>